<dbReference type="RefSeq" id="WP_106454145.1">
    <property type="nucleotide sequence ID" value="NZ_PXYH01000019.1"/>
</dbReference>
<dbReference type="EMBL" id="PXYH01000019">
    <property type="protein sequence ID" value="PSJ39241.1"/>
    <property type="molecule type" value="Genomic_DNA"/>
</dbReference>
<name>A0A2P7QMR4_9GAMM</name>
<gene>
    <name evidence="2" type="ORF">C7I36_13075</name>
</gene>
<accession>A0A2P7QMR4</accession>
<keyword evidence="1" id="KW-0812">Transmembrane</keyword>
<keyword evidence="1" id="KW-0472">Membrane</keyword>
<organism evidence="2 3">
    <name type="scientific">Zobellella taiwanensis</name>
    <dbReference type="NCBI Taxonomy" id="347535"/>
    <lineage>
        <taxon>Bacteria</taxon>
        <taxon>Pseudomonadati</taxon>
        <taxon>Pseudomonadota</taxon>
        <taxon>Gammaproteobacteria</taxon>
        <taxon>Aeromonadales</taxon>
        <taxon>Aeromonadaceae</taxon>
        <taxon>Zobellella</taxon>
    </lineage>
</organism>
<reference evidence="2 3" key="1">
    <citation type="submission" date="2018-03" db="EMBL/GenBank/DDBJ databases">
        <title>The draft genome of Zobellella taiwanensis JCM 13381.</title>
        <authorList>
            <person name="Liu L."/>
            <person name="Li L."/>
            <person name="Wang T."/>
            <person name="Zhang X."/>
            <person name="Liang L."/>
        </authorList>
    </citation>
    <scope>NUCLEOTIDE SEQUENCE [LARGE SCALE GENOMIC DNA]</scope>
    <source>
        <strain evidence="2 3">JCM 13381</strain>
    </source>
</reference>
<protein>
    <submittedName>
        <fullName evidence="2">Uncharacterized protein</fullName>
    </submittedName>
</protein>
<proteinExistence type="predicted"/>
<feature type="transmembrane region" description="Helical" evidence="1">
    <location>
        <begin position="147"/>
        <end position="166"/>
    </location>
</feature>
<dbReference type="OrthoDB" id="5600730at2"/>
<comment type="caution">
    <text evidence="2">The sequence shown here is derived from an EMBL/GenBank/DDBJ whole genome shotgun (WGS) entry which is preliminary data.</text>
</comment>
<evidence type="ECO:0000313" key="3">
    <source>
        <dbReference type="Proteomes" id="UP000242181"/>
    </source>
</evidence>
<dbReference type="AlphaFoldDB" id="A0A2P7QMR4"/>
<keyword evidence="3" id="KW-1185">Reference proteome</keyword>
<evidence type="ECO:0000313" key="2">
    <source>
        <dbReference type="EMBL" id="PSJ39241.1"/>
    </source>
</evidence>
<dbReference type="Proteomes" id="UP000242181">
    <property type="component" value="Unassembled WGS sequence"/>
</dbReference>
<keyword evidence="1" id="KW-1133">Transmembrane helix</keyword>
<sequence length="186" mass="20381">MWKNTLTSKPLWRLLLLLVLLLLAGWQWSGIQQLGQRWQQLPHRHSAAALADFAEFQALRALAAEDGEVQQQLVDELAAAAPTRSVRLHDAGGRLLAEAGTPDGTTLPYVRTLYENDRPVGFLHLELSESALTSAQSHIWQRLQHHLAWLVPLAALLGAAVSLFPLGRRAAAKKQEAGRPPEGSSG</sequence>
<evidence type="ECO:0000256" key="1">
    <source>
        <dbReference type="SAM" id="Phobius"/>
    </source>
</evidence>